<name>A0A4Z0W912_9GAMM</name>
<dbReference type="InterPro" id="IPR018639">
    <property type="entry name" value="DUF2062"/>
</dbReference>
<feature type="transmembrane region" description="Helical" evidence="1">
    <location>
        <begin position="91"/>
        <end position="110"/>
    </location>
</feature>
<dbReference type="AlphaFoldDB" id="A0A4Z0W912"/>
<feature type="transmembrane region" description="Helical" evidence="1">
    <location>
        <begin position="58"/>
        <end position="84"/>
    </location>
</feature>
<feature type="transmembrane region" description="Helical" evidence="1">
    <location>
        <begin position="147"/>
        <end position="167"/>
    </location>
</feature>
<evidence type="ECO:0000313" key="3">
    <source>
        <dbReference type="EMBL" id="TGG95099.1"/>
    </source>
</evidence>
<gene>
    <name evidence="3" type="ORF">E4656_01335</name>
</gene>
<dbReference type="Pfam" id="PF09835">
    <property type="entry name" value="DUF2062"/>
    <property type="match status" value="1"/>
</dbReference>
<dbReference type="InterPro" id="IPR019935">
    <property type="entry name" value="CHP03546"/>
</dbReference>
<organism evidence="3 4">
    <name type="scientific">Natronospirillum operosum</name>
    <dbReference type="NCBI Taxonomy" id="2759953"/>
    <lineage>
        <taxon>Bacteria</taxon>
        <taxon>Pseudomonadati</taxon>
        <taxon>Pseudomonadota</taxon>
        <taxon>Gammaproteobacteria</taxon>
        <taxon>Oceanospirillales</taxon>
        <taxon>Natronospirillaceae</taxon>
        <taxon>Natronospirillum</taxon>
    </lineage>
</organism>
<sequence>MHSRCTDCVADMAPNERQGYTRRQDISLQGDRVMLGPFLGPVAKLLKAIASEAGPWQIAWGFALGMLLGVTPFWLHSVVILLLLMVLRVNFASALAGWALFGLFALGLDYGSHAVGEWWLTHPAWQDTWTALYQSRALQLWHFHNTLMLGSWVIGLLLLVPVAYLAYWSIPPLRLHVVPVLQKYHLLRANKANSWYGRFVNVWRRF</sequence>
<proteinExistence type="predicted"/>
<keyword evidence="1" id="KW-0472">Membrane</keyword>
<reference evidence="3 4" key="1">
    <citation type="submission" date="2019-04" db="EMBL/GenBank/DDBJ databases">
        <title>Natronospirillum operosus gen. nov., sp. nov., a haloalkaliphilic satellite isolated from decaying biomass of laboratory culture of cyanobacterium Geitlerinema sp. and proposal of Natronospirillaceae fam. nov. and Saccharospirillaceae fam. nov.</title>
        <authorList>
            <person name="Kevbrin V."/>
            <person name="Boltyanskaya Y."/>
            <person name="Koziaeva V."/>
            <person name="Grouzdev D.S."/>
            <person name="Park M."/>
            <person name="Cho J."/>
        </authorList>
    </citation>
    <scope>NUCLEOTIDE SEQUENCE [LARGE SCALE GENOMIC DNA]</scope>
    <source>
        <strain evidence="3 4">G-116</strain>
    </source>
</reference>
<keyword evidence="1" id="KW-0812">Transmembrane</keyword>
<protein>
    <submittedName>
        <fullName evidence="3">TIGR03546 family protein</fullName>
    </submittedName>
</protein>
<evidence type="ECO:0000259" key="2">
    <source>
        <dbReference type="Pfam" id="PF09835"/>
    </source>
</evidence>
<keyword evidence="1" id="KW-1133">Transmembrane helix</keyword>
<comment type="caution">
    <text evidence="3">The sequence shown here is derived from an EMBL/GenBank/DDBJ whole genome shotgun (WGS) entry which is preliminary data.</text>
</comment>
<dbReference type="OrthoDB" id="370141at2"/>
<evidence type="ECO:0000313" key="4">
    <source>
        <dbReference type="Proteomes" id="UP000297475"/>
    </source>
</evidence>
<dbReference type="NCBIfam" id="TIGR03546">
    <property type="entry name" value="TIGR03546 family protein"/>
    <property type="match status" value="1"/>
</dbReference>
<accession>A0A4Z0W912</accession>
<keyword evidence="4" id="KW-1185">Reference proteome</keyword>
<dbReference type="EMBL" id="SRMF01000001">
    <property type="protein sequence ID" value="TGG95099.1"/>
    <property type="molecule type" value="Genomic_DNA"/>
</dbReference>
<dbReference type="Proteomes" id="UP000297475">
    <property type="component" value="Unassembled WGS sequence"/>
</dbReference>
<feature type="domain" description="DUF2062" evidence="2">
    <location>
        <begin position="46"/>
        <end position="169"/>
    </location>
</feature>
<evidence type="ECO:0000256" key="1">
    <source>
        <dbReference type="SAM" id="Phobius"/>
    </source>
</evidence>